<dbReference type="GO" id="GO:0003677">
    <property type="term" value="F:DNA binding"/>
    <property type="evidence" value="ECO:0007669"/>
    <property type="project" value="UniProtKB-UniRule"/>
</dbReference>
<dbReference type="GO" id="GO:0006269">
    <property type="term" value="P:DNA replication, synthesis of primer"/>
    <property type="evidence" value="ECO:0007669"/>
    <property type="project" value="UniProtKB-KW"/>
</dbReference>
<feature type="binding site" evidence="12">
    <location>
        <position position="553"/>
    </location>
    <ligand>
        <name>Zn(2+)</name>
        <dbReference type="ChEBI" id="CHEBI:29105"/>
        <label>1</label>
    </ligand>
</feature>
<dbReference type="NCBIfam" id="TIGR00595">
    <property type="entry name" value="priA"/>
    <property type="match status" value="1"/>
</dbReference>
<evidence type="ECO:0000256" key="3">
    <source>
        <dbReference type="ARBA" id="ARBA00022723"/>
    </source>
</evidence>
<feature type="domain" description="Helicase ATP-binding" evidence="13">
    <location>
        <begin position="282"/>
        <end position="448"/>
    </location>
</feature>
<reference evidence="15 16" key="1">
    <citation type="submission" date="2016-10" db="EMBL/GenBank/DDBJ databases">
        <authorList>
            <person name="de Groot N.N."/>
        </authorList>
    </citation>
    <scope>NUCLEOTIDE SEQUENCE [LARGE SCALE GENOMIC DNA]</scope>
    <source>
        <strain evidence="15 16">DSM 13760</strain>
    </source>
</reference>
<dbReference type="InterPro" id="IPR041222">
    <property type="entry name" value="PriA_3primeBD"/>
</dbReference>
<dbReference type="GO" id="GO:1990077">
    <property type="term" value="C:primosome complex"/>
    <property type="evidence" value="ECO:0007669"/>
    <property type="project" value="UniProtKB-UniRule"/>
</dbReference>
<name>A0A1H9RBZ3_9LACT</name>
<evidence type="ECO:0000256" key="11">
    <source>
        <dbReference type="ARBA" id="ARBA00048988"/>
    </source>
</evidence>
<evidence type="ECO:0000256" key="6">
    <source>
        <dbReference type="ARBA" id="ARBA00022806"/>
    </source>
</evidence>
<dbReference type="Proteomes" id="UP000198948">
    <property type="component" value="Unassembled WGS sequence"/>
</dbReference>
<dbReference type="EC" id="5.6.2.4" evidence="12"/>
<keyword evidence="7 12" id="KW-0862">Zinc</keyword>
<evidence type="ECO:0000256" key="9">
    <source>
        <dbReference type="ARBA" id="ARBA00023125"/>
    </source>
</evidence>
<keyword evidence="9 12" id="KW-0238">DNA-binding</keyword>
<dbReference type="Pfam" id="PF18319">
    <property type="entry name" value="Zn_ribbon_PriA"/>
    <property type="match status" value="1"/>
</dbReference>
<comment type="function">
    <text evidence="12">Initiates the restart of stalled replication forks, which reloads the replicative helicase on sites other than the origin of replication. Recognizes and binds to abandoned replication forks and remodels them to uncover a helicase loading site. Promotes assembly of the primosome at these replication forks.</text>
</comment>
<dbReference type="PANTHER" id="PTHR30580:SF0">
    <property type="entry name" value="PRIMOSOMAL PROTEIN N"/>
    <property type="match status" value="1"/>
</dbReference>
<dbReference type="InterPro" id="IPR042115">
    <property type="entry name" value="PriA_3primeBD_sf"/>
</dbReference>
<keyword evidence="3 12" id="KW-0479">Metal-binding</keyword>
<evidence type="ECO:0000256" key="7">
    <source>
        <dbReference type="ARBA" id="ARBA00022833"/>
    </source>
</evidence>
<feature type="binding site" evidence="12">
    <location>
        <position position="513"/>
    </location>
    <ligand>
        <name>Zn(2+)</name>
        <dbReference type="ChEBI" id="CHEBI:29105"/>
        <label>1</label>
    </ligand>
</feature>
<evidence type="ECO:0000256" key="4">
    <source>
        <dbReference type="ARBA" id="ARBA00022741"/>
    </source>
</evidence>
<feature type="binding site" evidence="12">
    <location>
        <position position="510"/>
    </location>
    <ligand>
        <name>Zn(2+)</name>
        <dbReference type="ChEBI" id="CHEBI:29105"/>
        <label>1</label>
    </ligand>
</feature>
<dbReference type="RefSeq" id="WP_092650649.1">
    <property type="nucleotide sequence ID" value="NZ_FOHA01000003.1"/>
</dbReference>
<dbReference type="HAMAP" id="MF_00983">
    <property type="entry name" value="PriA"/>
    <property type="match status" value="1"/>
</dbReference>
<dbReference type="FunFam" id="3.40.50.300:FF:000489">
    <property type="entry name" value="Primosome assembly protein PriA"/>
    <property type="match status" value="1"/>
</dbReference>
<feature type="binding site" evidence="12">
    <location>
        <position position="540"/>
    </location>
    <ligand>
        <name>Zn(2+)</name>
        <dbReference type="ChEBI" id="CHEBI:29105"/>
        <label>2</label>
    </ligand>
</feature>
<dbReference type="InterPro" id="IPR001650">
    <property type="entry name" value="Helicase_C-like"/>
</dbReference>
<comment type="catalytic activity">
    <reaction evidence="12">
        <text>Couples ATP hydrolysis with the unwinding of duplex DNA by translocating in the 3'-5' direction.</text>
        <dbReference type="EC" id="5.6.2.4"/>
    </reaction>
</comment>
<dbReference type="Gene3D" id="3.40.50.300">
    <property type="entry name" value="P-loop containing nucleotide triphosphate hydrolases"/>
    <property type="match status" value="2"/>
</dbReference>
<comment type="subunit">
    <text evidence="12">Component of the replication restart primosome.</text>
</comment>
<dbReference type="PANTHER" id="PTHR30580">
    <property type="entry name" value="PRIMOSOMAL PROTEIN N"/>
    <property type="match status" value="1"/>
</dbReference>
<dbReference type="SUPFAM" id="SSF52540">
    <property type="entry name" value="P-loop containing nucleoside triphosphate hydrolases"/>
    <property type="match status" value="2"/>
</dbReference>
<evidence type="ECO:0000313" key="15">
    <source>
        <dbReference type="EMBL" id="SER69559.1"/>
    </source>
</evidence>
<dbReference type="InterPro" id="IPR041236">
    <property type="entry name" value="PriA_C"/>
</dbReference>
<evidence type="ECO:0000313" key="16">
    <source>
        <dbReference type="Proteomes" id="UP000198948"/>
    </source>
</evidence>
<feature type="binding site" evidence="12">
    <location>
        <position position="522"/>
    </location>
    <ligand>
        <name>Zn(2+)</name>
        <dbReference type="ChEBI" id="CHEBI:29105"/>
        <label>2</label>
    </ligand>
</feature>
<dbReference type="InterPro" id="IPR040498">
    <property type="entry name" value="PriA_CRR"/>
</dbReference>
<dbReference type="CDD" id="cd17929">
    <property type="entry name" value="DEXHc_priA"/>
    <property type="match status" value="1"/>
</dbReference>
<comment type="catalytic activity">
    <reaction evidence="11 12">
        <text>ATP + H2O = ADP + phosphate + H(+)</text>
        <dbReference type="Rhea" id="RHEA:13065"/>
        <dbReference type="ChEBI" id="CHEBI:15377"/>
        <dbReference type="ChEBI" id="CHEBI:15378"/>
        <dbReference type="ChEBI" id="CHEBI:30616"/>
        <dbReference type="ChEBI" id="CHEBI:43474"/>
        <dbReference type="ChEBI" id="CHEBI:456216"/>
        <dbReference type="EC" id="5.6.2.4"/>
    </reaction>
</comment>
<dbReference type="STRING" id="142588.SAMN04488559_103152"/>
<dbReference type="Pfam" id="PF00271">
    <property type="entry name" value="Helicase_C"/>
    <property type="match status" value="1"/>
</dbReference>
<evidence type="ECO:0000256" key="8">
    <source>
        <dbReference type="ARBA" id="ARBA00022840"/>
    </source>
</evidence>
<proteinExistence type="inferred from homology"/>
<feature type="domain" description="Helicase C-terminal" evidence="14">
    <location>
        <begin position="545"/>
        <end position="713"/>
    </location>
</feature>
<keyword evidence="8 12" id="KW-0067">ATP-binding</keyword>
<organism evidence="15 16">
    <name type="scientific">Isobaculum melis</name>
    <dbReference type="NCBI Taxonomy" id="142588"/>
    <lineage>
        <taxon>Bacteria</taxon>
        <taxon>Bacillati</taxon>
        <taxon>Bacillota</taxon>
        <taxon>Bacilli</taxon>
        <taxon>Lactobacillales</taxon>
        <taxon>Carnobacteriaceae</taxon>
        <taxon>Isobaculum</taxon>
    </lineage>
</organism>
<dbReference type="InterPro" id="IPR014001">
    <property type="entry name" value="Helicase_ATP-bd"/>
</dbReference>
<dbReference type="CDD" id="cd18804">
    <property type="entry name" value="SF2_C_priA"/>
    <property type="match status" value="1"/>
</dbReference>
<dbReference type="GO" id="GO:0016887">
    <property type="term" value="F:ATP hydrolysis activity"/>
    <property type="evidence" value="ECO:0007669"/>
    <property type="project" value="RHEA"/>
</dbReference>
<protein>
    <recommendedName>
        <fullName evidence="12">Replication restart protein PriA</fullName>
    </recommendedName>
    <alternativeName>
        <fullName evidence="12">ATP-dependent DNA helicase PriA</fullName>
        <ecNumber evidence="12">5.6.2.4</ecNumber>
    </alternativeName>
    <alternativeName>
        <fullName evidence="12">DNA 3'-5' helicase PriA</fullName>
    </alternativeName>
</protein>
<dbReference type="GO" id="GO:0006302">
    <property type="term" value="P:double-strand break repair"/>
    <property type="evidence" value="ECO:0007669"/>
    <property type="project" value="InterPro"/>
</dbReference>
<dbReference type="InterPro" id="IPR005259">
    <property type="entry name" value="PriA"/>
</dbReference>
<dbReference type="GO" id="GO:0006310">
    <property type="term" value="P:DNA recombination"/>
    <property type="evidence" value="ECO:0007669"/>
    <property type="project" value="InterPro"/>
</dbReference>
<feature type="binding site" evidence="12">
    <location>
        <position position="519"/>
    </location>
    <ligand>
        <name>Zn(2+)</name>
        <dbReference type="ChEBI" id="CHEBI:29105"/>
        <label>2</label>
    </ligand>
</feature>
<dbReference type="InterPro" id="IPR027417">
    <property type="entry name" value="P-loop_NTPase"/>
</dbReference>
<dbReference type="Gene3D" id="3.40.1440.60">
    <property type="entry name" value="PriA, 3(prime) DNA-binding domain"/>
    <property type="match status" value="1"/>
</dbReference>
<gene>
    <name evidence="12" type="primary">priA</name>
    <name evidence="15" type="ORF">SAMN04488559_103152</name>
</gene>
<feature type="binding site" evidence="12">
    <location>
        <position position="550"/>
    </location>
    <ligand>
        <name>Zn(2+)</name>
        <dbReference type="ChEBI" id="CHEBI:29105"/>
        <label>1</label>
    </ligand>
</feature>
<evidence type="ECO:0000256" key="2">
    <source>
        <dbReference type="ARBA" id="ARBA00022705"/>
    </source>
</evidence>
<dbReference type="PROSITE" id="PS51192">
    <property type="entry name" value="HELICASE_ATP_BIND_1"/>
    <property type="match status" value="1"/>
</dbReference>
<dbReference type="Pfam" id="PF18074">
    <property type="entry name" value="PriA_C"/>
    <property type="match status" value="1"/>
</dbReference>
<dbReference type="AlphaFoldDB" id="A0A1H9RBZ3"/>
<dbReference type="NCBIfam" id="NF004066">
    <property type="entry name" value="PRK05580.1-3"/>
    <property type="match status" value="1"/>
</dbReference>
<sequence>MPKIAQVIVDVPAMQTDRPFDYLIPASWEAIIAPGMRVEVPFGSRQIQGFVINIVEKTAFQDQLKAIIGVMDLAPVLSTELLLLSNDMVKQTFAFKISCLQAMLPSMMRAKYEKHLTVIDELTEAEQFELFKGKDSMTWKEAESRNLLPLLAKLKKEDKIEISYEVVNKARVKKIKMVKPLLTFEQMEEEKEACQKRAPKQALVLSFLQSLLIEEKDSSSVALQKEANVTSAVLKQMAKKNWLAFYEKEAYRNPYQDRVFKKTQAMPLTSQQQQVITPILAAVNTSKNETFLLKGVTGSGKTEVYLQTISKVVALGQQAIMLVPEIALTPQMVERFKGRFGEAVAVLHSGLSEGEKYDEWRKIERGEAKIVVGARSAVFAPFQNLGVIIVDEEHESTYKQEDNPRYHARDIAIWRGQYHDCPVILGSATPSLESRARAQKKVYTLLELTERVNQQQLPEVEIIDMKDELKAGNRSSFAMSLQNKIRGRIAKGEQTVLLLNRRGYSSFIMCRDCGFVLGCPNCDISLTLHMDTKTMKCHYCGHEEGIPRECPSCHGHHIRYYGTGTQKVEEELLSVIPEARVIRMDVDTTRKKGAHEKLLAAFEQGEADILLGTQMIAKGLDFPNITLVGVLNADTALGLPDFRAGEKTFQLLTQVSGRPGRGTIKGEVVVQTFNPEHYAIQLAKEHDYDRFYAHEMMLRHRGKYPPYYYTVLITTSHQNEIEAAKKIQKVIEEIKPQLSEQTIILGPTPKSIAKVNNRYYYQCILKYKNEPNLFDILHQIIQSSQGEIAKGLYLSVDPEPLSFM</sequence>
<feature type="binding site" evidence="12">
    <location>
        <position position="537"/>
    </location>
    <ligand>
        <name>Zn(2+)</name>
        <dbReference type="ChEBI" id="CHEBI:29105"/>
        <label>2</label>
    </ligand>
</feature>
<dbReference type="Pfam" id="PF00270">
    <property type="entry name" value="DEAD"/>
    <property type="match status" value="1"/>
</dbReference>
<dbReference type="GO" id="GO:0005524">
    <property type="term" value="F:ATP binding"/>
    <property type="evidence" value="ECO:0007669"/>
    <property type="project" value="UniProtKB-UniRule"/>
</dbReference>
<evidence type="ECO:0000259" key="14">
    <source>
        <dbReference type="PROSITE" id="PS51194"/>
    </source>
</evidence>
<dbReference type="Pfam" id="PF17764">
    <property type="entry name" value="PriA_3primeBD"/>
    <property type="match status" value="1"/>
</dbReference>
<dbReference type="GO" id="GO:0008270">
    <property type="term" value="F:zinc ion binding"/>
    <property type="evidence" value="ECO:0007669"/>
    <property type="project" value="UniProtKB-UniRule"/>
</dbReference>
<comment type="similarity">
    <text evidence="12">Belongs to the helicase family. PriA subfamily.</text>
</comment>
<dbReference type="SMART" id="SM00490">
    <property type="entry name" value="HELICc"/>
    <property type="match status" value="1"/>
</dbReference>
<keyword evidence="1 12" id="KW-0639">Primosome</keyword>
<dbReference type="GO" id="GO:0006270">
    <property type="term" value="P:DNA replication initiation"/>
    <property type="evidence" value="ECO:0007669"/>
    <property type="project" value="TreeGrafter"/>
</dbReference>
<evidence type="ECO:0000259" key="13">
    <source>
        <dbReference type="PROSITE" id="PS51192"/>
    </source>
</evidence>
<keyword evidence="5 12" id="KW-0378">Hydrolase</keyword>
<evidence type="ECO:0000256" key="1">
    <source>
        <dbReference type="ARBA" id="ARBA00022515"/>
    </source>
</evidence>
<dbReference type="OrthoDB" id="9759544at2"/>
<dbReference type="InterPro" id="IPR011545">
    <property type="entry name" value="DEAD/DEAH_box_helicase_dom"/>
</dbReference>
<dbReference type="SMART" id="SM00487">
    <property type="entry name" value="DEXDc"/>
    <property type="match status" value="1"/>
</dbReference>
<keyword evidence="6 12" id="KW-0347">Helicase</keyword>
<keyword evidence="10 12" id="KW-0413">Isomerase</keyword>
<accession>A0A1H9RBZ3</accession>
<keyword evidence="16" id="KW-1185">Reference proteome</keyword>
<evidence type="ECO:0000256" key="12">
    <source>
        <dbReference type="HAMAP-Rule" id="MF_00983"/>
    </source>
</evidence>
<keyword evidence="4 12" id="KW-0547">Nucleotide-binding</keyword>
<dbReference type="EMBL" id="FOHA01000003">
    <property type="protein sequence ID" value="SER69559.1"/>
    <property type="molecule type" value="Genomic_DNA"/>
</dbReference>
<dbReference type="PROSITE" id="PS51194">
    <property type="entry name" value="HELICASE_CTER"/>
    <property type="match status" value="1"/>
</dbReference>
<keyword evidence="2 12" id="KW-0235">DNA replication</keyword>
<dbReference type="FunFam" id="3.40.1440.60:FF:000001">
    <property type="entry name" value="Primosomal protein N"/>
    <property type="match status" value="1"/>
</dbReference>
<evidence type="ECO:0000256" key="5">
    <source>
        <dbReference type="ARBA" id="ARBA00022801"/>
    </source>
</evidence>
<dbReference type="GO" id="GO:0043138">
    <property type="term" value="F:3'-5' DNA helicase activity"/>
    <property type="evidence" value="ECO:0007669"/>
    <property type="project" value="UniProtKB-EC"/>
</dbReference>
<evidence type="ECO:0000256" key="10">
    <source>
        <dbReference type="ARBA" id="ARBA00023235"/>
    </source>
</evidence>
<comment type="cofactor">
    <cofactor evidence="12">
        <name>Zn(2+)</name>
        <dbReference type="ChEBI" id="CHEBI:29105"/>
    </cofactor>
    <text evidence="12">Binds 2 zinc ions per subunit.</text>
</comment>